<keyword evidence="3" id="KW-1185">Reference proteome</keyword>
<comment type="caution">
    <text evidence="2">The sequence shown here is derived from an EMBL/GenBank/DDBJ whole genome shotgun (WGS) entry which is preliminary data.</text>
</comment>
<name>A0A542ZEY0_9MICO</name>
<sequence length="88" mass="9370">MPLNRPPRARRRAFAEVSAFLLALVGALATSALVKVIAPPQLGDFAAVAVGLALAVLIYERLAKRIARHVADDASQLTAPPDTRDEAR</sequence>
<feature type="transmembrane region" description="Helical" evidence="1">
    <location>
        <begin position="42"/>
        <end position="59"/>
    </location>
</feature>
<accession>A0A542ZEY0</accession>
<dbReference type="Proteomes" id="UP000319514">
    <property type="component" value="Unassembled WGS sequence"/>
</dbReference>
<keyword evidence="1" id="KW-1133">Transmembrane helix</keyword>
<evidence type="ECO:0000313" key="2">
    <source>
        <dbReference type="EMBL" id="TQL58903.1"/>
    </source>
</evidence>
<reference evidence="2 3" key="1">
    <citation type="submission" date="2019-06" db="EMBL/GenBank/DDBJ databases">
        <title>Sequencing the genomes of 1000 actinobacteria strains.</title>
        <authorList>
            <person name="Klenk H.-P."/>
        </authorList>
    </citation>
    <scope>NUCLEOTIDE SEQUENCE [LARGE SCALE GENOMIC DNA]</scope>
    <source>
        <strain evidence="2 3">DSM 18082</strain>
    </source>
</reference>
<dbReference type="AlphaFoldDB" id="A0A542ZEY0"/>
<dbReference type="EMBL" id="VFOQ01000001">
    <property type="protein sequence ID" value="TQL58903.1"/>
    <property type="molecule type" value="Genomic_DNA"/>
</dbReference>
<evidence type="ECO:0000256" key="1">
    <source>
        <dbReference type="SAM" id="Phobius"/>
    </source>
</evidence>
<evidence type="ECO:0000313" key="3">
    <source>
        <dbReference type="Proteomes" id="UP000319514"/>
    </source>
</evidence>
<keyword evidence="1" id="KW-0472">Membrane</keyword>
<keyword evidence="1" id="KW-0812">Transmembrane</keyword>
<proteinExistence type="predicted"/>
<gene>
    <name evidence="2" type="ORF">FB474_0242</name>
</gene>
<protein>
    <submittedName>
        <fullName evidence="2">Uncharacterized protein</fullName>
    </submittedName>
</protein>
<dbReference type="RefSeq" id="WP_141786984.1">
    <property type="nucleotide sequence ID" value="NZ_BAAAKX010000003.1"/>
</dbReference>
<organism evidence="2 3">
    <name type="scientific">Oryzihumus leptocrescens</name>
    <dbReference type="NCBI Taxonomy" id="297536"/>
    <lineage>
        <taxon>Bacteria</taxon>
        <taxon>Bacillati</taxon>
        <taxon>Actinomycetota</taxon>
        <taxon>Actinomycetes</taxon>
        <taxon>Micrococcales</taxon>
        <taxon>Intrasporangiaceae</taxon>
        <taxon>Oryzihumus</taxon>
    </lineage>
</organism>